<dbReference type="PANTHER" id="PTHR33476:SF4">
    <property type="entry name" value="POLAR LOCALIZATION DURING ASYMMETRIC DIVISION AND PROTEIN"/>
    <property type="match status" value="1"/>
</dbReference>
<feature type="region of interest" description="Disordered" evidence="2">
    <location>
        <begin position="107"/>
        <end position="129"/>
    </location>
</feature>
<keyword evidence="4" id="KW-1185">Reference proteome</keyword>
<dbReference type="OrthoDB" id="1657181at2759"/>
<dbReference type="EMBL" id="MVGT01000437">
    <property type="protein sequence ID" value="OVA18125.1"/>
    <property type="molecule type" value="Genomic_DNA"/>
</dbReference>
<dbReference type="Proteomes" id="UP000195402">
    <property type="component" value="Unassembled WGS sequence"/>
</dbReference>
<dbReference type="PANTHER" id="PTHR33476">
    <property type="entry name" value="EMB|CAB62613.1"/>
    <property type="match status" value="1"/>
</dbReference>
<accession>A0A200R609</accession>
<protein>
    <submittedName>
        <fullName evidence="3">Uncharacterized protein</fullName>
    </submittedName>
</protein>
<dbReference type="STRING" id="56857.A0A200R609"/>
<proteinExistence type="predicted"/>
<dbReference type="InterPro" id="IPR040348">
    <property type="entry name" value="POLAR-like"/>
</dbReference>
<dbReference type="GO" id="GO:0008356">
    <property type="term" value="P:asymmetric cell division"/>
    <property type="evidence" value="ECO:0007669"/>
    <property type="project" value="InterPro"/>
</dbReference>
<feature type="region of interest" description="Disordered" evidence="2">
    <location>
        <begin position="32"/>
        <end position="53"/>
    </location>
</feature>
<evidence type="ECO:0000313" key="4">
    <source>
        <dbReference type="Proteomes" id="UP000195402"/>
    </source>
</evidence>
<comment type="caution">
    <text evidence="3">The sequence shown here is derived from an EMBL/GenBank/DDBJ whole genome shotgun (WGS) entry which is preliminary data.</text>
</comment>
<feature type="compositionally biased region" description="Basic and acidic residues" evidence="2">
    <location>
        <begin position="32"/>
        <end position="42"/>
    </location>
</feature>
<reference evidence="3 4" key="1">
    <citation type="journal article" date="2017" name="Mol. Plant">
        <title>The Genome of Medicinal Plant Macleaya cordata Provides New Insights into Benzylisoquinoline Alkaloids Metabolism.</title>
        <authorList>
            <person name="Liu X."/>
            <person name="Liu Y."/>
            <person name="Huang P."/>
            <person name="Ma Y."/>
            <person name="Qing Z."/>
            <person name="Tang Q."/>
            <person name="Cao H."/>
            <person name="Cheng P."/>
            <person name="Zheng Y."/>
            <person name="Yuan Z."/>
            <person name="Zhou Y."/>
            <person name="Liu J."/>
            <person name="Tang Z."/>
            <person name="Zhuo Y."/>
            <person name="Zhang Y."/>
            <person name="Yu L."/>
            <person name="Huang J."/>
            <person name="Yang P."/>
            <person name="Peng Q."/>
            <person name="Zhang J."/>
            <person name="Jiang W."/>
            <person name="Zhang Z."/>
            <person name="Lin K."/>
            <person name="Ro D.K."/>
            <person name="Chen X."/>
            <person name="Xiong X."/>
            <person name="Shang Y."/>
            <person name="Huang S."/>
            <person name="Zeng J."/>
        </authorList>
    </citation>
    <scope>NUCLEOTIDE SEQUENCE [LARGE SCALE GENOMIC DNA]</scope>
    <source>
        <strain evidence="4">cv. BLH2017</strain>
        <tissue evidence="3">Root</tissue>
    </source>
</reference>
<dbReference type="AlphaFoldDB" id="A0A200R609"/>
<dbReference type="FunCoup" id="A0A200R609">
    <property type="interactions" value="303"/>
</dbReference>
<evidence type="ECO:0000313" key="3">
    <source>
        <dbReference type="EMBL" id="OVA18125.1"/>
    </source>
</evidence>
<dbReference type="InParanoid" id="A0A200R609"/>
<evidence type="ECO:0000256" key="1">
    <source>
        <dbReference type="SAM" id="Coils"/>
    </source>
</evidence>
<organism evidence="3 4">
    <name type="scientific">Macleaya cordata</name>
    <name type="common">Five-seeded plume-poppy</name>
    <name type="synonym">Bocconia cordata</name>
    <dbReference type="NCBI Taxonomy" id="56857"/>
    <lineage>
        <taxon>Eukaryota</taxon>
        <taxon>Viridiplantae</taxon>
        <taxon>Streptophyta</taxon>
        <taxon>Embryophyta</taxon>
        <taxon>Tracheophyta</taxon>
        <taxon>Spermatophyta</taxon>
        <taxon>Magnoliopsida</taxon>
        <taxon>Ranunculales</taxon>
        <taxon>Papaveraceae</taxon>
        <taxon>Papaveroideae</taxon>
        <taxon>Macleaya</taxon>
    </lineage>
</organism>
<feature type="coiled-coil region" evidence="1">
    <location>
        <begin position="380"/>
        <end position="421"/>
    </location>
</feature>
<dbReference type="OMA" id="SECMEEC"/>
<gene>
    <name evidence="3" type="ORF">BVC80_1835g538</name>
</gene>
<evidence type="ECO:0000256" key="2">
    <source>
        <dbReference type="SAM" id="MobiDB-lite"/>
    </source>
</evidence>
<name>A0A200R609_MACCD</name>
<sequence length="437" mass="48450">MWQFVVAVAVAGCGFYAKRFLNSNVDPVKVDASEEQSDKSAQEENGVVVERKEEKKSVDLVKPEVLIPSIGVSFRVPSGSSEICDSGSSEKQNLVAEEEGIFRFSSLDRSDGSGSRSSTKGLLKKVGSRRNVDSVSNKRRIRVDNRSGFMADNKLVVEKQRKNGRKFSFCLKRRRTSKNAFRKCVSCSSEGDSFFGWGLGLGIMYMVSAGKAEMNKMNDAIEETTKVINNLKSELHKRKLSRNVQNMGCKNRIDRCPEETVGENKKRPLTKSCIEGASLDDTQVFGLSTTDDGDCASSILTEESELEVLEIDQLEAELASELLKIPDQLDPEYQVEVASTELSVHVPPGPQGPLGIDSKSFQFHGVSPSELDNKLCHLLMEHQESQILELESNLNSSQVKLHEKEAELQRLKDVVRRLTDFSLETVSGMASDPKDLN</sequence>
<keyword evidence="1" id="KW-0175">Coiled coil</keyword>